<protein>
    <recommendedName>
        <fullName evidence="2">N-acetylglucosaminylphosphatidylinositol deacetylase</fullName>
        <ecNumber evidence="2">3.5.1.89</ecNumber>
    </recommendedName>
</protein>
<dbReference type="PANTHER" id="PTHR12993">
    <property type="entry name" value="N-ACETYLGLUCOSAMINYL-PHOSPHATIDYLINOSITOL DE-N-ACETYLASE-RELATED"/>
    <property type="match status" value="1"/>
</dbReference>
<evidence type="ECO:0000313" key="4">
    <source>
        <dbReference type="EMBL" id="OAQ71950.1"/>
    </source>
</evidence>
<proteinExistence type="inferred from homology"/>
<evidence type="ECO:0000313" key="5">
    <source>
        <dbReference type="Proteomes" id="UP000078397"/>
    </source>
</evidence>
<gene>
    <name evidence="4" type="ORF">VFPPC_00025</name>
</gene>
<dbReference type="GO" id="GO:0005783">
    <property type="term" value="C:endoplasmic reticulum"/>
    <property type="evidence" value="ECO:0007669"/>
    <property type="project" value="TreeGrafter"/>
</dbReference>
<sequence length="305" mass="34633">MVRKITNAVQSVSRACHWLVATRVRRRWLIRAVLIVLLIPLLLQWVLAYILGSDARLLPPELLKAKNLLIVTAHPDDECLFFAPSILGVLDRNKNIKGGLVVMSTGNNYGLGETRKKELLGSCEALGIDTSRCVALDNPDLQDNPKVWWEEAKIKPILKEYIEKWNIDAILTFDEGGVSGHINHRAVSSAVNQYVAENEKAPASYMIVSVALPRKYTFLLDLPLTALSFIWRILAAIFFPSTSADPKYSTRALIANTWHRYRMTRQAFASHGSQYTWDRHLYMIISRYVWFNDLRRIVGTGAVTR</sequence>
<keyword evidence="5" id="KW-1185">Reference proteome</keyword>
<name>A0A179G3B8_METCM</name>
<dbReference type="PANTHER" id="PTHR12993:SF11">
    <property type="entry name" value="N-ACETYLGLUCOSAMINYL-PHOSPHATIDYLINOSITOL DE-N-ACETYLASE"/>
    <property type="match status" value="1"/>
</dbReference>
<evidence type="ECO:0000256" key="3">
    <source>
        <dbReference type="SAM" id="Phobius"/>
    </source>
</evidence>
<dbReference type="OrthoDB" id="440160at2759"/>
<dbReference type="GO" id="GO:0000225">
    <property type="term" value="F:N-acetylglucosaminylphosphatidylinositol deacetylase activity"/>
    <property type="evidence" value="ECO:0007669"/>
    <property type="project" value="UniProtKB-EC"/>
</dbReference>
<dbReference type="GO" id="GO:0016020">
    <property type="term" value="C:membrane"/>
    <property type="evidence" value="ECO:0007669"/>
    <property type="project" value="GOC"/>
</dbReference>
<dbReference type="GeneID" id="28844121"/>
<dbReference type="Pfam" id="PF02585">
    <property type="entry name" value="PIG-L"/>
    <property type="match status" value="1"/>
</dbReference>
<dbReference type="SUPFAM" id="SSF102588">
    <property type="entry name" value="LmbE-like"/>
    <property type="match status" value="1"/>
</dbReference>
<reference evidence="4 5" key="1">
    <citation type="journal article" date="2016" name="PLoS Pathog.">
        <title>Biosynthesis of antibiotic leucinostatins in bio-control fungus Purpureocillium lilacinum and their inhibition on phytophthora revealed by genome mining.</title>
        <authorList>
            <person name="Wang G."/>
            <person name="Liu Z."/>
            <person name="Lin R."/>
            <person name="Li E."/>
            <person name="Mao Z."/>
            <person name="Ling J."/>
            <person name="Yang Y."/>
            <person name="Yin W.B."/>
            <person name="Xie B."/>
        </authorList>
    </citation>
    <scope>NUCLEOTIDE SEQUENCE [LARGE SCALE GENOMIC DNA]</scope>
    <source>
        <strain evidence="4">170</strain>
    </source>
</reference>
<dbReference type="EMBL" id="LSBJ02000001">
    <property type="protein sequence ID" value="OAQ71950.1"/>
    <property type="molecule type" value="Genomic_DNA"/>
</dbReference>
<dbReference type="EC" id="3.5.1.89" evidence="2"/>
<keyword evidence="3" id="KW-1133">Transmembrane helix</keyword>
<dbReference type="STRING" id="1380566.A0A179G3B8"/>
<dbReference type="InterPro" id="IPR024078">
    <property type="entry name" value="LmbE-like_dom_sf"/>
</dbReference>
<dbReference type="Proteomes" id="UP000078397">
    <property type="component" value="Unassembled WGS sequence"/>
</dbReference>
<evidence type="ECO:0000256" key="2">
    <source>
        <dbReference type="ARBA" id="ARBA00012176"/>
    </source>
</evidence>
<dbReference type="GO" id="GO:0006506">
    <property type="term" value="P:GPI anchor biosynthetic process"/>
    <property type="evidence" value="ECO:0007669"/>
    <property type="project" value="UniProtKB-UniPathway"/>
</dbReference>
<dbReference type="KEGG" id="pchm:VFPPC_00025"/>
<dbReference type="UniPathway" id="UPA00196"/>
<feature type="transmembrane region" description="Helical" evidence="3">
    <location>
        <begin position="28"/>
        <end position="51"/>
    </location>
</feature>
<keyword evidence="3" id="KW-0472">Membrane</keyword>
<dbReference type="RefSeq" id="XP_018148033.1">
    <property type="nucleotide sequence ID" value="XM_018280127.1"/>
</dbReference>
<organism evidence="4 5">
    <name type="scientific">Pochonia chlamydosporia 170</name>
    <dbReference type="NCBI Taxonomy" id="1380566"/>
    <lineage>
        <taxon>Eukaryota</taxon>
        <taxon>Fungi</taxon>
        <taxon>Dikarya</taxon>
        <taxon>Ascomycota</taxon>
        <taxon>Pezizomycotina</taxon>
        <taxon>Sordariomycetes</taxon>
        <taxon>Hypocreomycetidae</taxon>
        <taxon>Hypocreales</taxon>
        <taxon>Clavicipitaceae</taxon>
        <taxon>Pochonia</taxon>
    </lineage>
</organism>
<evidence type="ECO:0000256" key="1">
    <source>
        <dbReference type="ARBA" id="ARBA00006066"/>
    </source>
</evidence>
<dbReference type="Gene3D" id="3.40.50.10320">
    <property type="entry name" value="LmbE-like"/>
    <property type="match status" value="1"/>
</dbReference>
<keyword evidence="3" id="KW-0812">Transmembrane</keyword>
<comment type="similarity">
    <text evidence="1">Belongs to the PIGL family.</text>
</comment>
<accession>A0A179G3B8</accession>
<comment type="caution">
    <text evidence="4">The sequence shown here is derived from an EMBL/GenBank/DDBJ whole genome shotgun (WGS) entry which is preliminary data.</text>
</comment>
<dbReference type="AlphaFoldDB" id="A0A179G3B8"/>
<dbReference type="InterPro" id="IPR003737">
    <property type="entry name" value="GlcNAc_PI_deacetylase-related"/>
</dbReference>